<organism evidence="1 2">
    <name type="scientific">Subtercola lobariae</name>
    <dbReference type="NCBI Taxonomy" id="1588641"/>
    <lineage>
        <taxon>Bacteria</taxon>
        <taxon>Bacillati</taxon>
        <taxon>Actinomycetota</taxon>
        <taxon>Actinomycetes</taxon>
        <taxon>Micrococcales</taxon>
        <taxon>Microbacteriaceae</taxon>
        <taxon>Subtercola</taxon>
    </lineage>
</organism>
<reference evidence="1 2" key="1">
    <citation type="journal article" date="2014" name="Int. J. Syst. Evol. Microbiol.">
        <title>Complete genome sequence of Corynebacterium casei LMG S-19264T (=DSM 44701T), isolated from a smear-ripened cheese.</title>
        <authorList>
            <consortium name="US DOE Joint Genome Institute (JGI-PGF)"/>
            <person name="Walter F."/>
            <person name="Albersmeier A."/>
            <person name="Kalinowski J."/>
            <person name="Ruckert C."/>
        </authorList>
    </citation>
    <scope>NUCLEOTIDE SEQUENCE [LARGE SCALE GENOMIC DNA]</scope>
    <source>
        <strain evidence="1 2">CGMCC 1.12976</strain>
    </source>
</reference>
<protein>
    <submittedName>
        <fullName evidence="1">Uncharacterized protein</fullName>
    </submittedName>
</protein>
<keyword evidence="2" id="KW-1185">Reference proteome</keyword>
<sequence>MEHLLPEGRAVIDALEQLGQSLGYATTREHTVGRSAAIDLSWTAADSNDVPLFVFEVESTASAGLANNAMKIFGSPSKSLPKPLFFFHLVVTASPTNERIRNAQHTWGNYNYRVYRLSEAAQRRDMFVEILGQHRRVSNRIDILWLAEVAGHPFWGGIEMIPDVLGEISNLRFDTSYLHSFACLAIAHPHLLPYFTRRLRELDSGVWAAASREGYRGGPGEYIPGLLELAIRIASGDLLDAEGPEAFEKWALRTGQFPRTIDAAFGLSRDYDGFVLGIAPFQYALSMAALRKQPRSRAWVITDMYRLLLEESNQGLSPKFLLPGTTWLALMIAFEAAQHRNDSVVGKVDLEQMYLTASKIVRGAGGIPGNWLQCPPDPVSELEDFNVALDSATEGAHLPSLEDLARHASPSVGADQDSATAEAIRWCLTALVSLDAYQGPMSGIVALMGLQIPSTAEDLAP</sequence>
<accession>A0A917EVI0</accession>
<dbReference type="RefSeq" id="WP_188674695.1">
    <property type="nucleotide sequence ID" value="NZ_BMGP01000002.1"/>
</dbReference>
<gene>
    <name evidence="1" type="ORF">GCM10011399_09800</name>
</gene>
<evidence type="ECO:0000313" key="1">
    <source>
        <dbReference type="EMBL" id="GGF18138.1"/>
    </source>
</evidence>
<dbReference type="AlphaFoldDB" id="A0A917EVI0"/>
<proteinExistence type="predicted"/>
<evidence type="ECO:0000313" key="2">
    <source>
        <dbReference type="Proteomes" id="UP000598775"/>
    </source>
</evidence>
<comment type="caution">
    <text evidence="1">The sequence shown here is derived from an EMBL/GenBank/DDBJ whole genome shotgun (WGS) entry which is preliminary data.</text>
</comment>
<dbReference type="Proteomes" id="UP000598775">
    <property type="component" value="Unassembled WGS sequence"/>
</dbReference>
<dbReference type="EMBL" id="BMGP01000002">
    <property type="protein sequence ID" value="GGF18138.1"/>
    <property type="molecule type" value="Genomic_DNA"/>
</dbReference>
<name>A0A917EVI0_9MICO</name>